<comment type="similarity">
    <text evidence="8">Belongs to the FtsQ/DivIB family. DivIB subfamily.</text>
</comment>
<evidence type="ECO:0000256" key="3">
    <source>
        <dbReference type="ARBA" id="ARBA00022618"/>
    </source>
</evidence>
<keyword evidence="3 8" id="KW-0132">Cell division</keyword>
<reference evidence="10" key="1">
    <citation type="submission" date="2020-09" db="EMBL/GenBank/DDBJ databases">
        <title>A novel bacterium of genus Bacillus, isolated from South China Sea.</title>
        <authorList>
            <person name="Huang H."/>
            <person name="Mo K."/>
            <person name="Hu Y."/>
        </authorList>
    </citation>
    <scope>NUCLEOTIDE SEQUENCE</scope>
    <source>
        <strain evidence="10">IB182487</strain>
    </source>
</reference>
<comment type="subcellular location">
    <subcellularLocation>
        <location evidence="8">Cell membrane</location>
        <topology evidence="8">Single-pass type II membrane protein</topology>
    </subcellularLocation>
    <subcellularLocation>
        <location evidence="1">Membrane</location>
    </subcellularLocation>
    <text evidence="8">Localizes to the division septum.</text>
</comment>
<feature type="domain" description="POTRA" evidence="9">
    <location>
        <begin position="21"/>
        <end position="89"/>
    </location>
</feature>
<dbReference type="GO" id="GO:0032153">
    <property type="term" value="C:cell division site"/>
    <property type="evidence" value="ECO:0007669"/>
    <property type="project" value="UniProtKB-UniRule"/>
</dbReference>
<comment type="function">
    <text evidence="8">Cell division protein that may be involved in stabilizing or promoting the assembly of the division complex.</text>
</comment>
<evidence type="ECO:0000256" key="7">
    <source>
        <dbReference type="ARBA" id="ARBA00023306"/>
    </source>
</evidence>
<evidence type="ECO:0000256" key="2">
    <source>
        <dbReference type="ARBA" id="ARBA00022475"/>
    </source>
</evidence>
<dbReference type="EMBL" id="JACXAI010000006">
    <property type="protein sequence ID" value="MBD1379935.1"/>
    <property type="molecule type" value="Genomic_DNA"/>
</dbReference>
<dbReference type="GO" id="GO:0005886">
    <property type="term" value="C:plasma membrane"/>
    <property type="evidence" value="ECO:0007669"/>
    <property type="project" value="UniProtKB-SubCell"/>
</dbReference>
<keyword evidence="6 8" id="KW-0472">Membrane</keyword>
<dbReference type="Pfam" id="PF03799">
    <property type="entry name" value="FtsQ_DivIB_C"/>
    <property type="match status" value="1"/>
</dbReference>
<accession>A0A926NFM6</accession>
<dbReference type="Gene3D" id="3.40.50.10960">
    <property type="match status" value="1"/>
</dbReference>
<sequence>MFLSLFFMLILLVIYFQSPLSKVGKVKVEGNIYFTAEKIKDVSGITTNTGYWNIQNDEVIEKIKSIGGIKDVHIEKKLPNNIAIIVKEYNRVAYVKKKGQFYPVLENGNSMESAQAELPINAPIMYNWNSEEHLKEMTAQLSELPLHILGMISEIYYTPKKNDPWHVTLYMNDGYEVSATVRDFAEKMSNYPSIVSQLDPSVKGIIHLEVGTYFEAYKTKEKEGEKKENETEG</sequence>
<keyword evidence="4 8" id="KW-0812">Transmembrane</keyword>
<keyword evidence="2 8" id="KW-1003">Cell membrane</keyword>
<dbReference type="AlphaFoldDB" id="A0A926NFM6"/>
<evidence type="ECO:0000259" key="9">
    <source>
        <dbReference type="PROSITE" id="PS51779"/>
    </source>
</evidence>
<dbReference type="Pfam" id="PF08478">
    <property type="entry name" value="POTRA_1"/>
    <property type="match status" value="1"/>
</dbReference>
<evidence type="ECO:0000256" key="5">
    <source>
        <dbReference type="ARBA" id="ARBA00022989"/>
    </source>
</evidence>
<protein>
    <recommendedName>
        <fullName evidence="8">Cell division protein DivIB</fullName>
    </recommendedName>
</protein>
<dbReference type="InterPro" id="IPR050487">
    <property type="entry name" value="FtsQ_DivIB"/>
</dbReference>
<evidence type="ECO:0000313" key="10">
    <source>
        <dbReference type="EMBL" id="MBD1379935.1"/>
    </source>
</evidence>
<keyword evidence="11" id="KW-1185">Reference proteome</keyword>
<dbReference type="GO" id="GO:0043093">
    <property type="term" value="P:FtsZ-dependent cytokinesis"/>
    <property type="evidence" value="ECO:0007669"/>
    <property type="project" value="UniProtKB-UniRule"/>
</dbReference>
<evidence type="ECO:0000256" key="6">
    <source>
        <dbReference type="ARBA" id="ARBA00023136"/>
    </source>
</evidence>
<dbReference type="InterPro" id="IPR013685">
    <property type="entry name" value="POTRA_FtsQ_type"/>
</dbReference>
<gene>
    <name evidence="8" type="primary">divIB</name>
    <name evidence="10" type="ORF">IC621_06830</name>
</gene>
<dbReference type="InterPro" id="IPR005548">
    <property type="entry name" value="Cell_div_FtsQ/DivIB_C"/>
</dbReference>
<dbReference type="PANTHER" id="PTHR37820">
    <property type="entry name" value="CELL DIVISION PROTEIN DIVIB"/>
    <property type="match status" value="1"/>
</dbReference>
<comment type="caution">
    <text evidence="10">The sequence shown here is derived from an EMBL/GenBank/DDBJ whole genome shotgun (WGS) entry which is preliminary data.</text>
</comment>
<name>A0A926NFM6_9BACI</name>
<evidence type="ECO:0000256" key="4">
    <source>
        <dbReference type="ARBA" id="ARBA00022692"/>
    </source>
</evidence>
<dbReference type="InterPro" id="IPR034746">
    <property type="entry name" value="POTRA"/>
</dbReference>
<dbReference type="InterPro" id="IPR026580">
    <property type="entry name" value="DivIB"/>
</dbReference>
<evidence type="ECO:0000313" key="11">
    <source>
        <dbReference type="Proteomes" id="UP000626844"/>
    </source>
</evidence>
<keyword evidence="7 8" id="KW-0131">Cell cycle</keyword>
<evidence type="ECO:0000256" key="8">
    <source>
        <dbReference type="HAMAP-Rule" id="MF_00912"/>
    </source>
</evidence>
<dbReference type="PROSITE" id="PS51779">
    <property type="entry name" value="POTRA"/>
    <property type="match status" value="1"/>
</dbReference>
<dbReference type="Proteomes" id="UP000626844">
    <property type="component" value="Unassembled WGS sequence"/>
</dbReference>
<dbReference type="Gene3D" id="3.10.20.310">
    <property type="entry name" value="membrane protein fhac"/>
    <property type="match status" value="1"/>
</dbReference>
<evidence type="ECO:0000256" key="1">
    <source>
        <dbReference type="ARBA" id="ARBA00004370"/>
    </source>
</evidence>
<keyword evidence="5 8" id="KW-1133">Transmembrane helix</keyword>
<dbReference type="HAMAP" id="MF_00912">
    <property type="entry name" value="DivIB"/>
    <property type="match status" value="1"/>
</dbReference>
<dbReference type="PANTHER" id="PTHR37820:SF1">
    <property type="entry name" value="CELL DIVISION PROTEIN FTSQ"/>
    <property type="match status" value="1"/>
</dbReference>
<organism evidence="10 11">
    <name type="scientific">Metabacillus arenae</name>
    <dbReference type="NCBI Taxonomy" id="2771434"/>
    <lineage>
        <taxon>Bacteria</taxon>
        <taxon>Bacillati</taxon>
        <taxon>Bacillota</taxon>
        <taxon>Bacilli</taxon>
        <taxon>Bacillales</taxon>
        <taxon>Bacillaceae</taxon>
        <taxon>Metabacillus</taxon>
    </lineage>
</organism>
<proteinExistence type="inferred from homology"/>